<sequence length="558" mass="64344">MEIFGRKHRNIKRYREILYVLSKYGFTMLVEQINIDSPIRSLFFTKILRVSKKYTRGQRIRMALEELGPTFVKLGQILSTRYDLLPEDIVEELMYLQDKVKEFSFETAKEIFYDETGKTIDEVFEIFDQKPIAAASIGQVYRGTLKNKENVVIKIQRPNIAKIIKKDMEVLHSMAHIVDERFNKTGMIRAVDIIRELSYSIHKELDYTYEAQNAHKFGENFKDNKNAVIPKIYWDYTTKRVVVMEEIKGIKISDIEEIERRNWDKSKIGKIGASLFMEQVFIHGLFHGDPHPGNILIVDKEKIGFIDFGIVGYMDDGMLSFIISLLKSSQEKDVNKIVDTLFKVDAITTETDELDLRKDIYYIITYYFDLPINRINFGEALNEILLISYKHKLKIPSQLTLLIKSLITIEGTSRKLDPNFSFSEISEETIREISKKKLKLNKGLMKASKISFEIYEGLKDLPRQINTILSKIEKNQIKITMKQEGLKQLEEEVNNMTTRTSLSILTAAIIVGSSIVIHSDINPKIYGISAFGIVGYLGGVVLGFGLLLSILLERKKNK</sequence>
<accession>A0A0L0WB19</accession>
<dbReference type="RefSeq" id="WP_050354802.1">
    <property type="nucleotide sequence ID" value="NZ_LGSS01000005.1"/>
</dbReference>
<dbReference type="OrthoDB" id="9795390at2"/>
<dbReference type="EMBL" id="LGSS01000005">
    <property type="protein sequence ID" value="KNF08696.1"/>
    <property type="molecule type" value="Genomic_DNA"/>
</dbReference>
<comment type="similarity">
    <text evidence="1">Belongs to the protein kinase superfamily. ADCK protein kinase family.</text>
</comment>
<dbReference type="InterPro" id="IPR050154">
    <property type="entry name" value="UbiB_kinase"/>
</dbReference>
<feature type="domain" description="Protein kinase" evidence="4">
    <location>
        <begin position="126"/>
        <end position="430"/>
    </location>
</feature>
<dbReference type="CDD" id="cd05121">
    <property type="entry name" value="ABC1_ADCK3-like"/>
    <property type="match status" value="1"/>
</dbReference>
<keyword evidence="2" id="KW-0175">Coiled coil</keyword>
<dbReference type="Proteomes" id="UP000037267">
    <property type="component" value="Unassembled WGS sequence"/>
</dbReference>
<dbReference type="GO" id="GO:0005524">
    <property type="term" value="F:ATP binding"/>
    <property type="evidence" value="ECO:0007669"/>
    <property type="project" value="InterPro"/>
</dbReference>
<protein>
    <submittedName>
        <fullName evidence="5">Ubiquinone biosynthesis protein UbiB</fullName>
    </submittedName>
</protein>
<dbReference type="AlphaFoldDB" id="A0A0L0WB19"/>
<feature type="coiled-coil region" evidence="2">
    <location>
        <begin position="472"/>
        <end position="499"/>
    </location>
</feature>
<dbReference type="InterPro" id="IPR000719">
    <property type="entry name" value="Prot_kinase_dom"/>
</dbReference>
<feature type="transmembrane region" description="Helical" evidence="3">
    <location>
        <begin position="525"/>
        <end position="552"/>
    </location>
</feature>
<keyword evidence="3" id="KW-0812">Transmembrane</keyword>
<dbReference type="PANTHER" id="PTHR10566:SF113">
    <property type="entry name" value="PROTEIN ACTIVITY OF BC1 COMPLEX KINASE 7, CHLOROPLASTIC"/>
    <property type="match status" value="1"/>
</dbReference>
<dbReference type="STRING" id="1503.CLPU_5c00030"/>
<keyword evidence="3" id="KW-0472">Membrane</keyword>
<evidence type="ECO:0000313" key="6">
    <source>
        <dbReference type="Proteomes" id="UP000037267"/>
    </source>
</evidence>
<name>A0A0L0WB19_GOTPU</name>
<dbReference type="Gene3D" id="1.10.510.10">
    <property type="entry name" value="Transferase(Phosphotransferase) domain 1"/>
    <property type="match status" value="1"/>
</dbReference>
<dbReference type="GO" id="GO:0004672">
    <property type="term" value="F:protein kinase activity"/>
    <property type="evidence" value="ECO:0007669"/>
    <property type="project" value="InterPro"/>
</dbReference>
<dbReference type="PATRIC" id="fig|1503.3.peg.2525"/>
<gene>
    <name evidence="5" type="primary">ubiB</name>
    <name evidence="5" type="ORF">CLPU_5c00030</name>
</gene>
<dbReference type="PANTHER" id="PTHR10566">
    <property type="entry name" value="CHAPERONE-ACTIVITY OF BC1 COMPLEX CABC1 -RELATED"/>
    <property type="match status" value="1"/>
</dbReference>
<reference evidence="6" key="1">
    <citation type="submission" date="2015-07" db="EMBL/GenBank/DDBJ databases">
        <title>Draft genome sequence of the purine-degrading Gottschalkia purinilyticum DSM 1384 (formerly Clostridium purinilyticum).</title>
        <authorList>
            <person name="Poehlein A."/>
            <person name="Schiel-Bengelsdorf B."/>
            <person name="Bengelsdorf F.R."/>
            <person name="Daniel R."/>
            <person name="Duerre P."/>
        </authorList>
    </citation>
    <scope>NUCLEOTIDE SEQUENCE [LARGE SCALE GENOMIC DNA]</scope>
    <source>
        <strain evidence="6">DSM 1384</strain>
    </source>
</reference>
<keyword evidence="6" id="KW-1185">Reference proteome</keyword>
<evidence type="ECO:0000256" key="2">
    <source>
        <dbReference type="SAM" id="Coils"/>
    </source>
</evidence>
<proteinExistence type="inferred from homology"/>
<dbReference type="Pfam" id="PF03109">
    <property type="entry name" value="ABC1"/>
    <property type="match status" value="1"/>
</dbReference>
<dbReference type="PROSITE" id="PS50011">
    <property type="entry name" value="PROTEIN_KINASE_DOM"/>
    <property type="match status" value="1"/>
</dbReference>
<evidence type="ECO:0000313" key="5">
    <source>
        <dbReference type="EMBL" id="KNF08696.1"/>
    </source>
</evidence>
<evidence type="ECO:0000256" key="3">
    <source>
        <dbReference type="SAM" id="Phobius"/>
    </source>
</evidence>
<dbReference type="SUPFAM" id="SSF56112">
    <property type="entry name" value="Protein kinase-like (PK-like)"/>
    <property type="match status" value="1"/>
</dbReference>
<comment type="caution">
    <text evidence="5">The sequence shown here is derived from an EMBL/GenBank/DDBJ whole genome shotgun (WGS) entry which is preliminary data.</text>
</comment>
<dbReference type="InterPro" id="IPR011009">
    <property type="entry name" value="Kinase-like_dom_sf"/>
</dbReference>
<evidence type="ECO:0000259" key="4">
    <source>
        <dbReference type="PROSITE" id="PS50011"/>
    </source>
</evidence>
<keyword evidence="3" id="KW-1133">Transmembrane helix</keyword>
<organism evidence="5 6">
    <name type="scientific">Gottschalkia purinilytica</name>
    <name type="common">Clostridium purinilyticum</name>
    <dbReference type="NCBI Taxonomy" id="1503"/>
    <lineage>
        <taxon>Bacteria</taxon>
        <taxon>Bacillati</taxon>
        <taxon>Bacillota</taxon>
        <taxon>Tissierellia</taxon>
        <taxon>Tissierellales</taxon>
        <taxon>Gottschalkiaceae</taxon>
        <taxon>Gottschalkia</taxon>
    </lineage>
</organism>
<dbReference type="InterPro" id="IPR004147">
    <property type="entry name" value="ABC1_dom"/>
</dbReference>
<keyword evidence="5" id="KW-0830">Ubiquinone</keyword>
<evidence type="ECO:0000256" key="1">
    <source>
        <dbReference type="ARBA" id="ARBA00009670"/>
    </source>
</evidence>